<accession>A0AAV4WC59</accession>
<dbReference type="Proteomes" id="UP001054837">
    <property type="component" value="Unassembled WGS sequence"/>
</dbReference>
<protein>
    <submittedName>
        <fullName evidence="1">Uncharacterized protein</fullName>
    </submittedName>
</protein>
<keyword evidence="2" id="KW-1185">Reference proteome</keyword>
<name>A0AAV4WC59_9ARAC</name>
<gene>
    <name evidence="1" type="ORF">CDAR_186091</name>
</gene>
<comment type="caution">
    <text evidence="1">The sequence shown here is derived from an EMBL/GenBank/DDBJ whole genome shotgun (WGS) entry which is preliminary data.</text>
</comment>
<sequence>MLSRTSSALRKEIREEILMGLSAEGGDPISWKRPVLAQDLTFTAEMKSELPLPPDRATVYTFGPFAAFCGCNQTPLCPLPALSLFSSDLCFASNLGRLQK</sequence>
<evidence type="ECO:0000313" key="1">
    <source>
        <dbReference type="EMBL" id="GIY80081.1"/>
    </source>
</evidence>
<dbReference type="AlphaFoldDB" id="A0AAV4WC59"/>
<organism evidence="1 2">
    <name type="scientific">Caerostris darwini</name>
    <dbReference type="NCBI Taxonomy" id="1538125"/>
    <lineage>
        <taxon>Eukaryota</taxon>
        <taxon>Metazoa</taxon>
        <taxon>Ecdysozoa</taxon>
        <taxon>Arthropoda</taxon>
        <taxon>Chelicerata</taxon>
        <taxon>Arachnida</taxon>
        <taxon>Araneae</taxon>
        <taxon>Araneomorphae</taxon>
        <taxon>Entelegynae</taxon>
        <taxon>Araneoidea</taxon>
        <taxon>Araneidae</taxon>
        <taxon>Caerostris</taxon>
    </lineage>
</organism>
<reference evidence="1 2" key="1">
    <citation type="submission" date="2021-06" db="EMBL/GenBank/DDBJ databases">
        <title>Caerostris darwini draft genome.</title>
        <authorList>
            <person name="Kono N."/>
            <person name="Arakawa K."/>
        </authorList>
    </citation>
    <scope>NUCLEOTIDE SEQUENCE [LARGE SCALE GENOMIC DNA]</scope>
</reference>
<evidence type="ECO:0000313" key="2">
    <source>
        <dbReference type="Proteomes" id="UP001054837"/>
    </source>
</evidence>
<dbReference type="EMBL" id="BPLQ01014476">
    <property type="protein sequence ID" value="GIY80081.1"/>
    <property type="molecule type" value="Genomic_DNA"/>
</dbReference>
<proteinExistence type="predicted"/>